<protein>
    <recommendedName>
        <fullName evidence="2 7">Glutamate racemase</fullName>
        <ecNumber evidence="2 7">5.1.1.3</ecNumber>
    </recommendedName>
</protein>
<sequence>MGSHRAFASYGSSVTRSARSVRCAVVERAGAPVGVFDSGVGGLSVLTEISRLLPNESLLYVGDCGHMPYGEKSPEFIRSRCIAIAEFFRTQGAKALVIACNTATAAAAADLRQCYPGWPIIGMEPAVKPAAQATRNGIVGVLATTGTLQSARFAALLDRFAMNVTVVTQPCPGLVELIEQGDLHSPALRALLMHYLTPLLAAGCDTLILGCTHYPFLRPLLAELLPEAIALVDTGAAVARQLHRLLGNEGRLSATAPAPVQYWTSGNVPHFHKVLQAFGMGSDAVYTFET</sequence>
<dbReference type="PROSITE" id="PS00923">
    <property type="entry name" value="ASP_GLU_RACEMASE_1"/>
    <property type="match status" value="1"/>
</dbReference>
<dbReference type="PANTHER" id="PTHR21198">
    <property type="entry name" value="GLUTAMATE RACEMASE"/>
    <property type="match status" value="1"/>
</dbReference>
<evidence type="ECO:0000313" key="9">
    <source>
        <dbReference type="Proteomes" id="UP000746535"/>
    </source>
</evidence>
<dbReference type="SUPFAM" id="SSF53681">
    <property type="entry name" value="Aspartate/glutamate racemase"/>
    <property type="match status" value="2"/>
</dbReference>
<evidence type="ECO:0000256" key="2">
    <source>
        <dbReference type="ARBA" id="ARBA00013090"/>
    </source>
</evidence>
<dbReference type="InterPro" id="IPR018187">
    <property type="entry name" value="Asp/Glu_racemase_AS_1"/>
</dbReference>
<evidence type="ECO:0000256" key="4">
    <source>
        <dbReference type="ARBA" id="ARBA00022984"/>
    </source>
</evidence>
<accession>A0ABX0YAW7</accession>
<dbReference type="InterPro" id="IPR015942">
    <property type="entry name" value="Asp/Glu/hydantoin_racemase"/>
</dbReference>
<dbReference type="PANTHER" id="PTHR21198:SF2">
    <property type="entry name" value="GLUTAMATE RACEMASE"/>
    <property type="match status" value="1"/>
</dbReference>
<evidence type="ECO:0000256" key="3">
    <source>
        <dbReference type="ARBA" id="ARBA00022960"/>
    </source>
</evidence>
<evidence type="ECO:0000256" key="5">
    <source>
        <dbReference type="ARBA" id="ARBA00023235"/>
    </source>
</evidence>
<organism evidence="8 9">
    <name type="scientific">Pseudomonas quercus</name>
    <dbReference type="NCBI Taxonomy" id="2722792"/>
    <lineage>
        <taxon>Bacteria</taxon>
        <taxon>Pseudomonadati</taxon>
        <taxon>Pseudomonadota</taxon>
        <taxon>Gammaproteobacteria</taxon>
        <taxon>Pseudomonadales</taxon>
        <taxon>Pseudomonadaceae</taxon>
        <taxon>Pseudomonas</taxon>
    </lineage>
</organism>
<dbReference type="InterPro" id="IPR001920">
    <property type="entry name" value="Asp/Glu_race"/>
</dbReference>
<feature type="binding site" evidence="7">
    <location>
        <begin position="37"/>
        <end position="38"/>
    </location>
    <ligand>
        <name>substrate</name>
    </ligand>
</feature>
<proteinExistence type="inferred from homology"/>
<dbReference type="NCBIfam" id="TIGR00067">
    <property type="entry name" value="glut_race"/>
    <property type="match status" value="1"/>
</dbReference>
<keyword evidence="4 7" id="KW-0573">Peptidoglycan synthesis</keyword>
<dbReference type="GO" id="GO:0008881">
    <property type="term" value="F:glutamate racemase activity"/>
    <property type="evidence" value="ECO:0007669"/>
    <property type="project" value="UniProtKB-EC"/>
</dbReference>
<dbReference type="EMBL" id="JAAVJI010000002">
    <property type="protein sequence ID" value="NJP00464.1"/>
    <property type="molecule type" value="Genomic_DNA"/>
</dbReference>
<keyword evidence="9" id="KW-1185">Reference proteome</keyword>
<dbReference type="InterPro" id="IPR033134">
    <property type="entry name" value="Asp/Glu_racemase_AS_2"/>
</dbReference>
<dbReference type="InterPro" id="IPR004391">
    <property type="entry name" value="Glu_race"/>
</dbReference>
<feature type="binding site" evidence="7">
    <location>
        <begin position="69"/>
        <end position="70"/>
    </location>
    <ligand>
        <name>substrate</name>
    </ligand>
</feature>
<feature type="active site" description="Proton donor/acceptor" evidence="7">
    <location>
        <position position="100"/>
    </location>
</feature>
<dbReference type="Pfam" id="PF01177">
    <property type="entry name" value="Asp_Glu_race"/>
    <property type="match status" value="1"/>
</dbReference>
<comment type="catalytic activity">
    <reaction evidence="1 7">
        <text>L-glutamate = D-glutamate</text>
        <dbReference type="Rhea" id="RHEA:12813"/>
        <dbReference type="ChEBI" id="CHEBI:29985"/>
        <dbReference type="ChEBI" id="CHEBI:29986"/>
        <dbReference type="EC" id="5.1.1.3"/>
    </reaction>
</comment>
<gene>
    <name evidence="7" type="primary">murI</name>
    <name evidence="8" type="ORF">HBH25_06255</name>
</gene>
<comment type="pathway">
    <text evidence="7">Cell wall biogenesis; peptidoglycan biosynthesis.</text>
</comment>
<evidence type="ECO:0000313" key="8">
    <source>
        <dbReference type="EMBL" id="NJP00464.1"/>
    </source>
</evidence>
<evidence type="ECO:0000256" key="6">
    <source>
        <dbReference type="ARBA" id="ARBA00023316"/>
    </source>
</evidence>
<feature type="binding site" evidence="7">
    <location>
        <begin position="101"/>
        <end position="102"/>
    </location>
    <ligand>
        <name>substrate</name>
    </ligand>
</feature>
<dbReference type="Gene3D" id="3.40.50.1860">
    <property type="match status" value="2"/>
</dbReference>
<dbReference type="Proteomes" id="UP000746535">
    <property type="component" value="Unassembled WGS sequence"/>
</dbReference>
<feature type="active site" description="Proton donor/acceptor" evidence="7">
    <location>
        <position position="211"/>
    </location>
</feature>
<comment type="similarity">
    <text evidence="7">Belongs to the aspartate/glutamate racemases family.</text>
</comment>
<reference evidence="8 9" key="1">
    <citation type="submission" date="2020-03" db="EMBL/GenBank/DDBJ databases">
        <authorList>
            <person name="Wang L."/>
            <person name="He N."/>
            <person name="Li Y."/>
            <person name="Fang Y."/>
            <person name="Zhang F."/>
        </authorList>
    </citation>
    <scope>NUCLEOTIDE SEQUENCE [LARGE SCALE GENOMIC DNA]</scope>
    <source>
        <strain evidence="9">hsmgli-8</strain>
    </source>
</reference>
<comment type="function">
    <text evidence="7">Provides the (R)-glutamate required for cell wall biosynthesis.</text>
</comment>
<keyword evidence="6 7" id="KW-0961">Cell wall biogenesis/degradation</keyword>
<comment type="caution">
    <text evidence="8">The sequence shown here is derived from an EMBL/GenBank/DDBJ whole genome shotgun (WGS) entry which is preliminary data.</text>
</comment>
<evidence type="ECO:0000256" key="1">
    <source>
        <dbReference type="ARBA" id="ARBA00001602"/>
    </source>
</evidence>
<dbReference type="EC" id="5.1.1.3" evidence="2 7"/>
<keyword evidence="3 7" id="KW-0133">Cell shape</keyword>
<name>A0ABX0YAW7_9PSED</name>
<dbReference type="PROSITE" id="PS00924">
    <property type="entry name" value="ASP_GLU_RACEMASE_2"/>
    <property type="match status" value="1"/>
</dbReference>
<feature type="binding site" evidence="7">
    <location>
        <begin position="212"/>
        <end position="213"/>
    </location>
    <ligand>
        <name>substrate</name>
    </ligand>
</feature>
<keyword evidence="5 7" id="KW-0413">Isomerase</keyword>
<evidence type="ECO:0000256" key="7">
    <source>
        <dbReference type="HAMAP-Rule" id="MF_00258"/>
    </source>
</evidence>
<dbReference type="HAMAP" id="MF_00258">
    <property type="entry name" value="Glu_racemase"/>
    <property type="match status" value="1"/>
</dbReference>